<organism evidence="1">
    <name type="scientific">Gaeumannomyces tritici (strain R3-111a-1)</name>
    <name type="common">Wheat and barley take-all root rot fungus</name>
    <name type="synonym">Gaeumannomyces graminis var. tritici</name>
    <dbReference type="NCBI Taxonomy" id="644352"/>
    <lineage>
        <taxon>Eukaryota</taxon>
        <taxon>Fungi</taxon>
        <taxon>Dikarya</taxon>
        <taxon>Ascomycota</taxon>
        <taxon>Pezizomycotina</taxon>
        <taxon>Sordariomycetes</taxon>
        <taxon>Sordariomycetidae</taxon>
        <taxon>Magnaporthales</taxon>
        <taxon>Magnaporthaceae</taxon>
        <taxon>Gaeumannomyces</taxon>
    </lineage>
</organism>
<dbReference type="HOGENOM" id="CLU_2831346_0_0_1"/>
<reference evidence="1" key="3">
    <citation type="submission" date="2010-09" db="EMBL/GenBank/DDBJ databases">
        <title>Annotation of Gaeumannomyces graminis var. tritici R3-111a-1.</title>
        <authorList>
            <consortium name="The Broad Institute Genome Sequencing Platform"/>
            <person name="Ma L.-J."/>
            <person name="Dead R."/>
            <person name="Young S.K."/>
            <person name="Zeng Q."/>
            <person name="Gargeya S."/>
            <person name="Fitzgerald M."/>
            <person name="Haas B."/>
            <person name="Abouelleil A."/>
            <person name="Alvarado L."/>
            <person name="Arachchi H.M."/>
            <person name="Berlin A."/>
            <person name="Brown A."/>
            <person name="Chapman S.B."/>
            <person name="Chen Z."/>
            <person name="Dunbar C."/>
            <person name="Freedman E."/>
            <person name="Gearin G."/>
            <person name="Gellesch M."/>
            <person name="Goldberg J."/>
            <person name="Griggs A."/>
            <person name="Gujja S."/>
            <person name="Heiman D."/>
            <person name="Howarth C."/>
            <person name="Larson L."/>
            <person name="Lui A."/>
            <person name="MacDonald P.J.P."/>
            <person name="Mehta T."/>
            <person name="Montmayeur A."/>
            <person name="Murphy C."/>
            <person name="Neiman D."/>
            <person name="Pearson M."/>
            <person name="Priest M."/>
            <person name="Roberts A."/>
            <person name="Saif S."/>
            <person name="Shea T."/>
            <person name="Shenoy N."/>
            <person name="Sisk P."/>
            <person name="Stolte C."/>
            <person name="Sykes S."/>
            <person name="Yandava C."/>
            <person name="Wortman J."/>
            <person name="Nusbaum C."/>
            <person name="Birren B."/>
        </authorList>
    </citation>
    <scope>NUCLEOTIDE SEQUENCE</scope>
    <source>
        <strain evidence="1">R3-111a-1</strain>
    </source>
</reference>
<dbReference type="EnsemblFungi" id="EJT77215">
    <property type="protein sequence ID" value="EJT77215"/>
    <property type="gene ID" value="GGTG_07127"/>
</dbReference>
<name>J3P0T2_GAET3</name>
<accession>J3P0T2</accession>
<dbReference type="AlphaFoldDB" id="J3P0T2"/>
<dbReference type="VEuPathDB" id="FungiDB:GGTG_07127"/>
<sequence length="66" mass="7160">MLMALASPAIRNLPNNTKKALIKSGTIQEMMVEAMVEGGHRRCLAKRIMASKMERIGGIAFSVGTQ</sequence>
<evidence type="ECO:0000313" key="3">
    <source>
        <dbReference type="Proteomes" id="UP000006039"/>
    </source>
</evidence>
<proteinExistence type="predicted"/>
<gene>
    <name evidence="2" type="primary">20347585</name>
    <name evidence="1" type="ORF">GGTG_07127</name>
</gene>
<dbReference type="RefSeq" id="XP_009223215.1">
    <property type="nucleotide sequence ID" value="XM_009224951.1"/>
</dbReference>
<dbReference type="EMBL" id="GL385397">
    <property type="protein sequence ID" value="EJT77215.1"/>
    <property type="molecule type" value="Genomic_DNA"/>
</dbReference>
<reference evidence="3" key="1">
    <citation type="submission" date="2010-07" db="EMBL/GenBank/DDBJ databases">
        <title>The genome sequence of Gaeumannomyces graminis var. tritici strain R3-111a-1.</title>
        <authorList>
            <consortium name="The Broad Institute Genome Sequencing Platform"/>
            <person name="Ma L.-J."/>
            <person name="Dead R."/>
            <person name="Young S."/>
            <person name="Zeng Q."/>
            <person name="Koehrsen M."/>
            <person name="Alvarado L."/>
            <person name="Berlin A."/>
            <person name="Chapman S.B."/>
            <person name="Chen Z."/>
            <person name="Freedman E."/>
            <person name="Gellesch M."/>
            <person name="Goldberg J."/>
            <person name="Griggs A."/>
            <person name="Gujja S."/>
            <person name="Heilman E.R."/>
            <person name="Heiman D."/>
            <person name="Hepburn T."/>
            <person name="Howarth C."/>
            <person name="Jen D."/>
            <person name="Larson L."/>
            <person name="Mehta T."/>
            <person name="Neiman D."/>
            <person name="Pearson M."/>
            <person name="Roberts A."/>
            <person name="Saif S."/>
            <person name="Shea T."/>
            <person name="Shenoy N."/>
            <person name="Sisk P."/>
            <person name="Stolte C."/>
            <person name="Sykes S."/>
            <person name="Walk T."/>
            <person name="White J."/>
            <person name="Yandava C."/>
            <person name="Haas B."/>
            <person name="Nusbaum C."/>
            <person name="Birren B."/>
        </authorList>
    </citation>
    <scope>NUCLEOTIDE SEQUENCE [LARGE SCALE GENOMIC DNA]</scope>
    <source>
        <strain evidence="3">R3-111a-1</strain>
    </source>
</reference>
<protein>
    <submittedName>
        <fullName evidence="1 2">Uncharacterized protein</fullName>
    </submittedName>
</protein>
<reference evidence="2" key="5">
    <citation type="submission" date="2018-04" db="UniProtKB">
        <authorList>
            <consortium name="EnsemblFungi"/>
        </authorList>
    </citation>
    <scope>IDENTIFICATION</scope>
    <source>
        <strain evidence="2">R3-111a-1</strain>
    </source>
</reference>
<reference evidence="1" key="2">
    <citation type="submission" date="2010-07" db="EMBL/GenBank/DDBJ databases">
        <authorList>
            <consortium name="The Broad Institute Genome Sequencing Platform"/>
            <consortium name="Broad Institute Genome Sequencing Center for Infectious Disease"/>
            <person name="Ma L.-J."/>
            <person name="Dead R."/>
            <person name="Young S."/>
            <person name="Zeng Q."/>
            <person name="Koehrsen M."/>
            <person name="Alvarado L."/>
            <person name="Berlin A."/>
            <person name="Chapman S.B."/>
            <person name="Chen Z."/>
            <person name="Freedman E."/>
            <person name="Gellesch M."/>
            <person name="Goldberg J."/>
            <person name="Griggs A."/>
            <person name="Gujja S."/>
            <person name="Heilman E.R."/>
            <person name="Heiman D."/>
            <person name="Hepburn T."/>
            <person name="Howarth C."/>
            <person name="Jen D."/>
            <person name="Larson L."/>
            <person name="Mehta T."/>
            <person name="Neiman D."/>
            <person name="Pearson M."/>
            <person name="Roberts A."/>
            <person name="Saif S."/>
            <person name="Shea T."/>
            <person name="Shenoy N."/>
            <person name="Sisk P."/>
            <person name="Stolte C."/>
            <person name="Sykes S."/>
            <person name="Walk T."/>
            <person name="White J."/>
            <person name="Yandava C."/>
            <person name="Haas B."/>
            <person name="Nusbaum C."/>
            <person name="Birren B."/>
        </authorList>
    </citation>
    <scope>NUCLEOTIDE SEQUENCE</scope>
    <source>
        <strain evidence="1">R3-111a-1</strain>
    </source>
</reference>
<evidence type="ECO:0000313" key="1">
    <source>
        <dbReference type="EMBL" id="EJT77215.1"/>
    </source>
</evidence>
<keyword evidence="3" id="KW-1185">Reference proteome</keyword>
<dbReference type="GeneID" id="20347585"/>
<reference evidence="2" key="4">
    <citation type="journal article" date="2015" name="G3 (Bethesda)">
        <title>Genome sequences of three phytopathogenic species of the Magnaporthaceae family of fungi.</title>
        <authorList>
            <person name="Okagaki L.H."/>
            <person name="Nunes C.C."/>
            <person name="Sailsbery J."/>
            <person name="Clay B."/>
            <person name="Brown D."/>
            <person name="John T."/>
            <person name="Oh Y."/>
            <person name="Young N."/>
            <person name="Fitzgerald M."/>
            <person name="Haas B.J."/>
            <person name="Zeng Q."/>
            <person name="Young S."/>
            <person name="Adiconis X."/>
            <person name="Fan L."/>
            <person name="Levin J.Z."/>
            <person name="Mitchell T.K."/>
            <person name="Okubara P.A."/>
            <person name="Farman M.L."/>
            <person name="Kohn L.M."/>
            <person name="Birren B."/>
            <person name="Ma L.-J."/>
            <person name="Dean R.A."/>
        </authorList>
    </citation>
    <scope>NUCLEOTIDE SEQUENCE</scope>
    <source>
        <strain evidence="2">R3-111a-1</strain>
    </source>
</reference>
<dbReference type="Proteomes" id="UP000006039">
    <property type="component" value="Unassembled WGS sequence"/>
</dbReference>
<evidence type="ECO:0000313" key="2">
    <source>
        <dbReference type="EnsemblFungi" id="EJT77215"/>
    </source>
</evidence>